<feature type="region of interest" description="Disordered" evidence="2">
    <location>
        <begin position="1"/>
        <end position="51"/>
    </location>
</feature>
<feature type="compositionally biased region" description="Basic residues" evidence="2">
    <location>
        <begin position="16"/>
        <end position="29"/>
    </location>
</feature>
<evidence type="ECO:0000256" key="1">
    <source>
        <dbReference type="SAM" id="Coils"/>
    </source>
</evidence>
<dbReference type="PROSITE" id="PS50090">
    <property type="entry name" value="MYB_LIKE"/>
    <property type="match status" value="1"/>
</dbReference>
<keyword evidence="5" id="KW-1185">Reference proteome</keyword>
<evidence type="ECO:0000313" key="5">
    <source>
        <dbReference type="Proteomes" id="UP001140206"/>
    </source>
</evidence>
<evidence type="ECO:0000313" key="4">
    <source>
        <dbReference type="EMBL" id="KAJ4785240.1"/>
    </source>
</evidence>
<evidence type="ECO:0000256" key="2">
    <source>
        <dbReference type="SAM" id="MobiDB-lite"/>
    </source>
</evidence>
<dbReference type="Gene3D" id="1.10.10.60">
    <property type="entry name" value="Homeodomain-like"/>
    <property type="match status" value="1"/>
</dbReference>
<feature type="compositionally biased region" description="Gly residues" evidence="2">
    <location>
        <begin position="80"/>
        <end position="97"/>
    </location>
</feature>
<comment type="caution">
    <text evidence="4">The sequence shown here is derived from an EMBL/GenBank/DDBJ whole genome shotgun (WGS) entry which is preliminary data.</text>
</comment>
<dbReference type="AlphaFoldDB" id="A0AAV8EV49"/>
<name>A0AAV8EV49_9POAL</name>
<protein>
    <recommendedName>
        <fullName evidence="3">Myb-like domain-containing protein</fullName>
    </recommendedName>
</protein>
<sequence length="393" mass="43119">MSNPSSSNTSPLPLALHHHHHHHHPHHQRTVPAPTPPPPPPPPTSPSSSIREYRKGNWTLQETLILITAKRLDDERRYPGGSGGVSGGGNGGSGGGRPAEQRWKWIENYCWKNGCQRSQNQCNDKWDNLLREYKKVRDYESRSVAAISAPGEDQKAAGTSTDNPSYWTMERLERKERNLPTNLAREVFDALTDVLGRRAARRALPLALLPPPPATPGTIVAAATVSVSPSVSASPSPSPQPIQNTPSFVLPLPAVTAQPPPPIASVSQSQPSFSDVAAEVSISSESTDNEDGNEPAPKRRKLSRLSSSVVRSATVLARTLSSCEEKRERRHRELLDLEERRLRLEEQRAEQHHQGFLSLVSAVNNLSGAIHALVSDHRNPETTGFRSPQVPHR</sequence>
<feature type="compositionally biased region" description="Low complexity" evidence="2">
    <location>
        <begin position="1"/>
        <end position="15"/>
    </location>
</feature>
<dbReference type="EMBL" id="JAMFTS010000002">
    <property type="protein sequence ID" value="KAJ4785240.1"/>
    <property type="molecule type" value="Genomic_DNA"/>
</dbReference>
<gene>
    <name evidence="4" type="ORF">LUZ62_036486</name>
</gene>
<dbReference type="InterPro" id="IPR001005">
    <property type="entry name" value="SANT/Myb"/>
</dbReference>
<dbReference type="Proteomes" id="UP001140206">
    <property type="component" value="Chromosome 2"/>
</dbReference>
<dbReference type="InterPro" id="IPR044822">
    <property type="entry name" value="Myb_DNA-bind_4"/>
</dbReference>
<evidence type="ECO:0000259" key="3">
    <source>
        <dbReference type="PROSITE" id="PS50090"/>
    </source>
</evidence>
<organism evidence="4 5">
    <name type="scientific">Rhynchospora pubera</name>
    <dbReference type="NCBI Taxonomy" id="906938"/>
    <lineage>
        <taxon>Eukaryota</taxon>
        <taxon>Viridiplantae</taxon>
        <taxon>Streptophyta</taxon>
        <taxon>Embryophyta</taxon>
        <taxon>Tracheophyta</taxon>
        <taxon>Spermatophyta</taxon>
        <taxon>Magnoliopsida</taxon>
        <taxon>Liliopsida</taxon>
        <taxon>Poales</taxon>
        <taxon>Cyperaceae</taxon>
        <taxon>Cyperoideae</taxon>
        <taxon>Rhynchosporeae</taxon>
        <taxon>Rhynchospora</taxon>
    </lineage>
</organism>
<feature type="region of interest" description="Disordered" evidence="2">
    <location>
        <begin position="75"/>
        <end position="99"/>
    </location>
</feature>
<accession>A0AAV8EV49</accession>
<dbReference type="PANTHER" id="PTHR33492">
    <property type="entry name" value="OSJNBA0043A12.37 PROTEIN-RELATED"/>
    <property type="match status" value="1"/>
</dbReference>
<reference evidence="4" key="1">
    <citation type="submission" date="2022-08" db="EMBL/GenBank/DDBJ databases">
        <authorList>
            <person name="Marques A."/>
        </authorList>
    </citation>
    <scope>NUCLEOTIDE SEQUENCE</scope>
    <source>
        <strain evidence="4">RhyPub2mFocal</strain>
        <tissue evidence="4">Leaves</tissue>
    </source>
</reference>
<proteinExistence type="predicted"/>
<feature type="coiled-coil region" evidence="1">
    <location>
        <begin position="320"/>
        <end position="354"/>
    </location>
</feature>
<feature type="domain" description="Myb-like" evidence="3">
    <location>
        <begin position="50"/>
        <end position="130"/>
    </location>
</feature>
<dbReference type="PANTHER" id="PTHR33492:SF11">
    <property type="entry name" value="OS04G0670900 PROTEIN"/>
    <property type="match status" value="1"/>
</dbReference>
<feature type="region of interest" description="Disordered" evidence="2">
    <location>
        <begin position="229"/>
        <end position="307"/>
    </location>
</feature>
<keyword evidence="1" id="KW-0175">Coiled coil</keyword>
<feature type="compositionally biased region" description="Pro residues" evidence="2">
    <location>
        <begin position="33"/>
        <end position="45"/>
    </location>
</feature>
<dbReference type="Pfam" id="PF13837">
    <property type="entry name" value="Myb_DNA-bind_4"/>
    <property type="match status" value="1"/>
</dbReference>